<keyword evidence="3" id="KW-1185">Reference proteome</keyword>
<sequence length="154" mass="16261">MNLGALASSAVPIVLGLFVKLVTDGREPAQVRSIRRLSDLRGTLPESLQADLDVLIRDEVAALVTAGRNRLSRQLSGSGIAAVIFVSAVLVGINFGLVMWALSIDSWVRWIMWAVVAVAGLLSIGIVAAGLPSIYDQSALTPDRDNEARGGLAQ</sequence>
<feature type="transmembrane region" description="Helical" evidence="1">
    <location>
        <begin position="110"/>
        <end position="131"/>
    </location>
</feature>
<protein>
    <submittedName>
        <fullName evidence="2">Uncharacterized protein</fullName>
    </submittedName>
</protein>
<comment type="caution">
    <text evidence="2">The sequence shown here is derived from an EMBL/GenBank/DDBJ whole genome shotgun (WGS) entry which is preliminary data.</text>
</comment>
<keyword evidence="1" id="KW-1133">Transmembrane helix</keyword>
<feature type="transmembrane region" description="Helical" evidence="1">
    <location>
        <begin position="80"/>
        <end position="104"/>
    </location>
</feature>
<feature type="transmembrane region" description="Helical" evidence="1">
    <location>
        <begin position="6"/>
        <end position="23"/>
    </location>
</feature>
<dbReference type="EMBL" id="JAUTIX010000004">
    <property type="protein sequence ID" value="MDP0398770.1"/>
    <property type="molecule type" value="Genomic_DNA"/>
</dbReference>
<keyword evidence="1" id="KW-0472">Membrane</keyword>
<dbReference type="Proteomes" id="UP001178281">
    <property type="component" value="Unassembled WGS sequence"/>
</dbReference>
<evidence type="ECO:0000256" key="1">
    <source>
        <dbReference type="SAM" id="Phobius"/>
    </source>
</evidence>
<name>A0AA90NBP8_9ACTN</name>
<evidence type="ECO:0000313" key="3">
    <source>
        <dbReference type="Proteomes" id="UP001178281"/>
    </source>
</evidence>
<dbReference type="RefSeq" id="WP_305111560.1">
    <property type="nucleotide sequence ID" value="NZ_JAUTIX010000004.1"/>
</dbReference>
<proteinExistence type="predicted"/>
<reference evidence="2" key="1">
    <citation type="submission" date="2023-08" db="EMBL/GenBank/DDBJ databases">
        <title>The draft genome of Tsukamurella strandjordii strain 050030.</title>
        <authorList>
            <person name="Zhao F."/>
            <person name="Feng Y."/>
            <person name="Zong Z."/>
        </authorList>
    </citation>
    <scope>NUCLEOTIDE SEQUENCE</scope>
    <source>
        <strain evidence="2">050030</strain>
    </source>
</reference>
<evidence type="ECO:0000313" key="2">
    <source>
        <dbReference type="EMBL" id="MDP0398770.1"/>
    </source>
</evidence>
<organism evidence="2 3">
    <name type="scientific">Tsukamurella strandjordii</name>
    <dbReference type="NCBI Taxonomy" id="147577"/>
    <lineage>
        <taxon>Bacteria</taxon>
        <taxon>Bacillati</taxon>
        <taxon>Actinomycetota</taxon>
        <taxon>Actinomycetes</taxon>
        <taxon>Mycobacteriales</taxon>
        <taxon>Tsukamurellaceae</taxon>
        <taxon>Tsukamurella</taxon>
    </lineage>
</organism>
<dbReference type="AlphaFoldDB" id="A0AA90NBP8"/>
<accession>A0AA90NBP8</accession>
<keyword evidence="1" id="KW-0812">Transmembrane</keyword>
<gene>
    <name evidence="2" type="ORF">Q7X28_12625</name>
</gene>